<comment type="caution">
    <text evidence="5">The sequence shown here is derived from an EMBL/GenBank/DDBJ whole genome shotgun (WGS) entry which is preliminary data.</text>
</comment>
<reference evidence="5 6" key="1">
    <citation type="journal article" date="2016" name="Nat. Commun.">
        <title>Thousands of microbial genomes shed light on interconnected biogeochemical processes in an aquifer system.</title>
        <authorList>
            <person name="Anantharaman K."/>
            <person name="Brown C.T."/>
            <person name="Hug L.A."/>
            <person name="Sharon I."/>
            <person name="Castelle C.J."/>
            <person name="Probst A.J."/>
            <person name="Thomas B.C."/>
            <person name="Singh A."/>
            <person name="Wilkins M.J."/>
            <person name="Karaoz U."/>
            <person name="Brodie E.L."/>
            <person name="Williams K.H."/>
            <person name="Hubbard S.S."/>
            <person name="Banfield J.F."/>
        </authorList>
    </citation>
    <scope>NUCLEOTIDE SEQUENCE [LARGE SCALE GENOMIC DNA]</scope>
    <source>
        <strain evidence="6">RIFCSPHIGHO2_01_FULL_58_15</strain>
    </source>
</reference>
<keyword evidence="1" id="KW-0540">Nuclease</keyword>
<evidence type="ECO:0000256" key="3">
    <source>
        <dbReference type="ARBA" id="ARBA00022839"/>
    </source>
</evidence>
<dbReference type="STRING" id="1802363.A2682_02675"/>
<evidence type="ECO:0000313" key="5">
    <source>
        <dbReference type="EMBL" id="OHA48665.1"/>
    </source>
</evidence>
<dbReference type="GO" id="GO:0003676">
    <property type="term" value="F:nucleic acid binding"/>
    <property type="evidence" value="ECO:0007669"/>
    <property type="project" value="InterPro"/>
</dbReference>
<dbReference type="Gene3D" id="3.30.420.10">
    <property type="entry name" value="Ribonuclease H-like superfamily/Ribonuclease H"/>
    <property type="match status" value="1"/>
</dbReference>
<accession>A0A1G2PJZ3</accession>
<dbReference type="SUPFAM" id="SSF53098">
    <property type="entry name" value="Ribonuclease H-like"/>
    <property type="match status" value="1"/>
</dbReference>
<dbReference type="InterPro" id="IPR036397">
    <property type="entry name" value="RNaseH_sf"/>
</dbReference>
<name>A0A1G2PJZ3_TERXR</name>
<dbReference type="AlphaFoldDB" id="A0A1G2PJZ3"/>
<dbReference type="GO" id="GO:0008408">
    <property type="term" value="F:3'-5' exonuclease activity"/>
    <property type="evidence" value="ECO:0007669"/>
    <property type="project" value="TreeGrafter"/>
</dbReference>
<dbReference type="PANTHER" id="PTHR30231">
    <property type="entry name" value="DNA POLYMERASE III SUBUNIT EPSILON"/>
    <property type="match status" value="1"/>
</dbReference>
<sequence>MQEIVIRPLVFLDTETTGTQPGRHELLEIGAVIVAGAPPYGIEDSFSAKVRPLRIADADPEALTINHYTAEEWRDAMPEAEAARFFCEKVRGAALWGWNVSFDRAFLEPAMNRAGMTLEQYGLDYTWYDLKPDFIRWAKLSGRETEFGPRFSLGAARRAFSIELEDAHRALPDAIATYQVFVRLEEEFARMREQLRNQGLGL</sequence>
<dbReference type="CDD" id="cd06127">
    <property type="entry name" value="DEDDh"/>
    <property type="match status" value="1"/>
</dbReference>
<dbReference type="PANTHER" id="PTHR30231:SF4">
    <property type="entry name" value="PROTEIN NEN2"/>
    <property type="match status" value="1"/>
</dbReference>
<dbReference type="Proteomes" id="UP000178690">
    <property type="component" value="Unassembled WGS sequence"/>
</dbReference>
<organism evidence="5 6">
    <name type="scientific">Terrybacteria sp. (strain RIFCSPHIGHO2_01_FULL_58_15)</name>
    <dbReference type="NCBI Taxonomy" id="1802363"/>
    <lineage>
        <taxon>Bacteria</taxon>
        <taxon>Candidatus Terryibacteriota</taxon>
    </lineage>
</organism>
<gene>
    <name evidence="5" type="ORF">A2682_02675</name>
</gene>
<keyword evidence="3" id="KW-0269">Exonuclease</keyword>
<dbReference type="SMART" id="SM00479">
    <property type="entry name" value="EXOIII"/>
    <property type="match status" value="1"/>
</dbReference>
<evidence type="ECO:0000313" key="6">
    <source>
        <dbReference type="Proteomes" id="UP000178690"/>
    </source>
</evidence>
<dbReference type="InterPro" id="IPR013520">
    <property type="entry name" value="Ribonucl_H"/>
</dbReference>
<feature type="domain" description="Exonuclease" evidence="4">
    <location>
        <begin position="8"/>
        <end position="190"/>
    </location>
</feature>
<proteinExistence type="predicted"/>
<dbReference type="EMBL" id="MHST01000018">
    <property type="protein sequence ID" value="OHA48665.1"/>
    <property type="molecule type" value="Genomic_DNA"/>
</dbReference>
<evidence type="ECO:0000256" key="1">
    <source>
        <dbReference type="ARBA" id="ARBA00022722"/>
    </source>
</evidence>
<keyword evidence="2" id="KW-0378">Hydrolase</keyword>
<dbReference type="InterPro" id="IPR012337">
    <property type="entry name" value="RNaseH-like_sf"/>
</dbReference>
<evidence type="ECO:0000259" key="4">
    <source>
        <dbReference type="SMART" id="SM00479"/>
    </source>
</evidence>
<protein>
    <recommendedName>
        <fullName evidence="4">Exonuclease domain-containing protein</fullName>
    </recommendedName>
</protein>
<dbReference type="Pfam" id="PF00929">
    <property type="entry name" value="RNase_T"/>
    <property type="match status" value="1"/>
</dbReference>
<evidence type="ECO:0000256" key="2">
    <source>
        <dbReference type="ARBA" id="ARBA00022801"/>
    </source>
</evidence>